<sequence length="91" mass="10165">MNALAQTNGLASDPEEVAGDVVHTFPVDQRTTATRVKRRDRESCLEIIERGGGNRRGTRRLFFHLINDFSHPAFRTGSYGLVGSPAHRLME</sequence>
<comment type="caution">
    <text evidence="1">The sequence shown here is derived from an EMBL/GenBank/DDBJ whole genome shotgun (WGS) entry which is preliminary data.</text>
</comment>
<evidence type="ECO:0000313" key="2">
    <source>
        <dbReference type="Proteomes" id="UP001157502"/>
    </source>
</evidence>
<name>A0ACC2FHJ8_DALPE</name>
<reference evidence="1" key="1">
    <citation type="submission" date="2021-05" db="EMBL/GenBank/DDBJ databases">
        <authorList>
            <person name="Pan Q."/>
            <person name="Jouanno E."/>
            <person name="Zahm M."/>
            <person name="Klopp C."/>
            <person name="Cabau C."/>
            <person name="Louis A."/>
            <person name="Berthelot C."/>
            <person name="Parey E."/>
            <person name="Roest Crollius H."/>
            <person name="Montfort J."/>
            <person name="Robinson-Rechavi M."/>
            <person name="Bouchez O."/>
            <person name="Lampietro C."/>
            <person name="Lopez Roques C."/>
            <person name="Donnadieu C."/>
            <person name="Postlethwait J."/>
            <person name="Bobe J."/>
            <person name="Dillon D."/>
            <person name="Chandos A."/>
            <person name="von Hippel F."/>
            <person name="Guiguen Y."/>
        </authorList>
    </citation>
    <scope>NUCLEOTIDE SEQUENCE</scope>
    <source>
        <strain evidence="1">YG-Jan2019</strain>
    </source>
</reference>
<keyword evidence="2" id="KW-1185">Reference proteome</keyword>
<protein>
    <submittedName>
        <fullName evidence="1">Uncharacterized protein</fullName>
    </submittedName>
</protein>
<dbReference type="EMBL" id="CM055754">
    <property type="protein sequence ID" value="KAJ7990725.1"/>
    <property type="molecule type" value="Genomic_DNA"/>
</dbReference>
<gene>
    <name evidence="1" type="ORF">DPEC_G00289890</name>
</gene>
<proteinExistence type="predicted"/>
<accession>A0ACC2FHJ8</accession>
<organism evidence="1 2">
    <name type="scientific">Dallia pectoralis</name>
    <name type="common">Alaska blackfish</name>
    <dbReference type="NCBI Taxonomy" id="75939"/>
    <lineage>
        <taxon>Eukaryota</taxon>
        <taxon>Metazoa</taxon>
        <taxon>Chordata</taxon>
        <taxon>Craniata</taxon>
        <taxon>Vertebrata</taxon>
        <taxon>Euteleostomi</taxon>
        <taxon>Actinopterygii</taxon>
        <taxon>Neopterygii</taxon>
        <taxon>Teleostei</taxon>
        <taxon>Protacanthopterygii</taxon>
        <taxon>Esociformes</taxon>
        <taxon>Umbridae</taxon>
        <taxon>Dallia</taxon>
    </lineage>
</organism>
<dbReference type="Proteomes" id="UP001157502">
    <property type="component" value="Chromosome 27"/>
</dbReference>
<evidence type="ECO:0000313" key="1">
    <source>
        <dbReference type="EMBL" id="KAJ7990725.1"/>
    </source>
</evidence>